<dbReference type="PANTHER" id="PTHR23022">
    <property type="entry name" value="TRANSPOSABLE ELEMENT-RELATED"/>
    <property type="match status" value="1"/>
</dbReference>
<dbReference type="InterPro" id="IPR002492">
    <property type="entry name" value="Transposase_Tc1-like"/>
</dbReference>
<organism evidence="2 3">
    <name type="scientific">Trichonephila clavipes</name>
    <name type="common">Golden silk orbweaver</name>
    <name type="synonym">Nephila clavipes</name>
    <dbReference type="NCBI Taxonomy" id="2585209"/>
    <lineage>
        <taxon>Eukaryota</taxon>
        <taxon>Metazoa</taxon>
        <taxon>Ecdysozoa</taxon>
        <taxon>Arthropoda</taxon>
        <taxon>Chelicerata</taxon>
        <taxon>Arachnida</taxon>
        <taxon>Araneae</taxon>
        <taxon>Araneomorphae</taxon>
        <taxon>Entelegynae</taxon>
        <taxon>Araneoidea</taxon>
        <taxon>Nephilidae</taxon>
        <taxon>Trichonephila</taxon>
    </lineage>
</organism>
<dbReference type="AlphaFoldDB" id="A0A8X6VVX5"/>
<dbReference type="PANTHER" id="PTHR23022:SF135">
    <property type="entry name" value="SI:DKEY-77F5.3"/>
    <property type="match status" value="1"/>
</dbReference>
<proteinExistence type="predicted"/>
<evidence type="ECO:0000259" key="1">
    <source>
        <dbReference type="Pfam" id="PF01498"/>
    </source>
</evidence>
<feature type="domain" description="Transposase Tc1-like" evidence="1">
    <location>
        <begin position="170"/>
        <end position="238"/>
    </location>
</feature>
<reference evidence="2" key="1">
    <citation type="submission" date="2020-08" db="EMBL/GenBank/DDBJ databases">
        <title>Multicomponent nature underlies the extraordinary mechanical properties of spider dragline silk.</title>
        <authorList>
            <person name="Kono N."/>
            <person name="Nakamura H."/>
            <person name="Mori M."/>
            <person name="Yoshida Y."/>
            <person name="Ohtoshi R."/>
            <person name="Malay A.D."/>
            <person name="Moran D.A.P."/>
            <person name="Tomita M."/>
            <person name="Numata K."/>
            <person name="Arakawa K."/>
        </authorList>
    </citation>
    <scope>NUCLEOTIDE SEQUENCE</scope>
</reference>
<comment type="caution">
    <text evidence="2">The sequence shown here is derived from an EMBL/GenBank/DDBJ whole genome shotgun (WGS) entry which is preliminary data.</text>
</comment>
<keyword evidence="3" id="KW-1185">Reference proteome</keyword>
<evidence type="ECO:0000313" key="2">
    <source>
        <dbReference type="EMBL" id="GFY23420.1"/>
    </source>
</evidence>
<dbReference type="GO" id="GO:0003677">
    <property type="term" value="F:DNA binding"/>
    <property type="evidence" value="ECO:0007669"/>
    <property type="project" value="InterPro"/>
</dbReference>
<dbReference type="Gene3D" id="3.30.420.10">
    <property type="entry name" value="Ribonuclease H-like superfamily/Ribonuclease H"/>
    <property type="match status" value="1"/>
</dbReference>
<dbReference type="GO" id="GO:0015074">
    <property type="term" value="P:DNA integration"/>
    <property type="evidence" value="ECO:0007669"/>
    <property type="project" value="InterPro"/>
</dbReference>
<dbReference type="Proteomes" id="UP000887159">
    <property type="component" value="Unassembled WGS sequence"/>
</dbReference>
<dbReference type="InterPro" id="IPR052338">
    <property type="entry name" value="Transposase_5"/>
</dbReference>
<dbReference type="InterPro" id="IPR036397">
    <property type="entry name" value="RNaseH_sf"/>
</dbReference>
<name>A0A8X6VVX5_TRICX</name>
<accession>A0A8X6VVX5</accession>
<dbReference type="GO" id="GO:0006313">
    <property type="term" value="P:DNA transposition"/>
    <property type="evidence" value="ECO:0007669"/>
    <property type="project" value="InterPro"/>
</dbReference>
<evidence type="ECO:0000313" key="3">
    <source>
        <dbReference type="Proteomes" id="UP000887159"/>
    </source>
</evidence>
<dbReference type="Pfam" id="PF01498">
    <property type="entry name" value="HTH_Tnp_Tc3_2"/>
    <property type="match status" value="1"/>
</dbReference>
<protein>
    <submittedName>
        <fullName evidence="2">Transposable element Tc1 transposase</fullName>
    </submittedName>
</protein>
<sequence length="344" mass="38630">MCIAALHGGSLVVSGSNSRGVEIEGVRLQFRLHSRLLIVAPNICSSSIVRNIALKYDSETNKDCWKLLPHLRVDQVSSWTRDLKRRHSSVTLIKNKTERKGRDEFEKSGRVPSYKSKLSSLLINVWELFSSACLECYRVPTARGGRARVSTSNISSTCTEKSSGFSRVAKRKVLKDINIDPKLSAVKLAAETSRIMGRSVSAETVRNVIRHAGYSSRVARKKPFISLQNQKKRLEFAKNSSKFNIFGSDGRRTVWQKPSTALDPKNLRPSVKHGGGSVMVWGYILNNNLKESAKKLGLDGNFIFQQDNDPKHTARNVKMWCLFHCKQQLHTPPQSPDINVIENL</sequence>
<gene>
    <name evidence="2" type="primary">tc1a</name>
    <name evidence="2" type="ORF">TNCV_3941141</name>
</gene>
<dbReference type="EMBL" id="BMAU01021363">
    <property type="protein sequence ID" value="GFY23420.1"/>
    <property type="molecule type" value="Genomic_DNA"/>
</dbReference>